<gene>
    <name evidence="1" type="ORF">MM415A03318_0011</name>
    <name evidence="2" type="ORF">MM415B04732_0009</name>
</gene>
<proteinExistence type="predicted"/>
<dbReference type="AlphaFoldDB" id="A0A6M3JQF0"/>
<evidence type="ECO:0000313" key="2">
    <source>
        <dbReference type="EMBL" id="QJA92337.1"/>
    </source>
</evidence>
<organism evidence="1">
    <name type="scientific">viral metagenome</name>
    <dbReference type="NCBI Taxonomy" id="1070528"/>
    <lineage>
        <taxon>unclassified sequences</taxon>
        <taxon>metagenomes</taxon>
        <taxon>organismal metagenomes</taxon>
    </lineage>
</organism>
<protein>
    <submittedName>
        <fullName evidence="1">Uncharacterized protein</fullName>
    </submittedName>
</protein>
<reference evidence="1" key="1">
    <citation type="submission" date="2020-03" db="EMBL/GenBank/DDBJ databases">
        <title>The deep terrestrial virosphere.</title>
        <authorList>
            <person name="Holmfeldt K."/>
            <person name="Nilsson E."/>
            <person name="Simone D."/>
            <person name="Lopez-Fernandez M."/>
            <person name="Wu X."/>
            <person name="de Brujin I."/>
            <person name="Lundin D."/>
            <person name="Andersson A."/>
            <person name="Bertilsson S."/>
            <person name="Dopson M."/>
        </authorList>
    </citation>
    <scope>NUCLEOTIDE SEQUENCE</scope>
    <source>
        <strain evidence="1">MM415A03318</strain>
        <strain evidence="2">MM415B04732</strain>
    </source>
</reference>
<evidence type="ECO:0000313" key="1">
    <source>
        <dbReference type="EMBL" id="QJA71235.1"/>
    </source>
</evidence>
<sequence length="82" mass="9855">MKKIIFQKFVEENIQGVDKIVRHKDGTFSLKKGFFYRHGMDSNKWANILSERLSKENVSFNIIESFEDWNAWPKDSWFVVRI</sequence>
<accession>A0A6M3JQF0</accession>
<dbReference type="EMBL" id="MT143058">
    <property type="protein sequence ID" value="QJA92337.1"/>
    <property type="molecule type" value="Genomic_DNA"/>
</dbReference>
<dbReference type="EMBL" id="MT141857">
    <property type="protein sequence ID" value="QJA71235.1"/>
    <property type="molecule type" value="Genomic_DNA"/>
</dbReference>
<name>A0A6M3JQF0_9ZZZZ</name>